<feature type="domain" description="STAS" evidence="8">
    <location>
        <begin position="349"/>
        <end position="419"/>
    </location>
</feature>
<dbReference type="HAMAP" id="MF_00313">
    <property type="entry name" value="Glutaminase"/>
    <property type="match status" value="1"/>
</dbReference>
<evidence type="ECO:0000256" key="3">
    <source>
        <dbReference type="ARBA" id="ARBA00012918"/>
    </source>
</evidence>
<keyword evidence="4 7" id="KW-0378">Hydrolase</keyword>
<dbReference type="Pfam" id="PF04960">
    <property type="entry name" value="Glutaminase"/>
    <property type="match status" value="1"/>
</dbReference>
<sequence length="419" mass="45448">MEEAVAHSMRDSMVNDYLKERLERLKDNSEGAVADYIPELAAADDSPFSVAICTTNGQVYAEGLNDGDVDLEFTIQSMSKPFAYALALEERGVEEVAKYVGVEPSGEAFNELSLEGETKRPMNPMINAGAIAINQMINGEDSTVEERVEKIRQFFSKLAGRELSIDEDVSTSEIETSDRNLSIAHMLRSYGMVNDSAHDAVESYTKQCSIKVTVSDLAMMAATLANGGVQPQTGERVCGRLVARHVQAVMASAGMYNGAGQWMATVGIPAKSGVSGGIMGTLPGRLGLAAFSPKLNEKGNSVRAKKLFQTLSWDMGLHLMEAEAHGRVCVRSITSEEVPAADKGIKTTVRLQGDIDFSAAENFWRIIQDHGIPSKTLFLDLEKVDQVNAIGNEMLKEAKSRLTKAGYNVTIVDPDKVLK</sequence>
<comment type="subunit">
    <text evidence="2 7">Homotetramer.</text>
</comment>
<feature type="binding site" evidence="7">
    <location>
        <position position="256"/>
    </location>
    <ligand>
        <name>substrate</name>
    </ligand>
</feature>
<dbReference type="NCBIfam" id="TIGR03814">
    <property type="entry name" value="Gln_ase"/>
    <property type="match status" value="1"/>
</dbReference>
<dbReference type="AlphaFoldDB" id="A0A5J6Z954"/>
<feature type="binding site" evidence="7">
    <location>
        <position position="127"/>
    </location>
    <ligand>
        <name>substrate</name>
    </ligand>
</feature>
<evidence type="ECO:0000256" key="6">
    <source>
        <dbReference type="ARBA" id="ARBA00070405"/>
    </source>
</evidence>
<feature type="binding site" evidence="7">
    <location>
        <position position="204"/>
    </location>
    <ligand>
        <name>substrate</name>
    </ligand>
</feature>
<dbReference type="SUPFAM" id="SSF56601">
    <property type="entry name" value="beta-lactamase/transpeptidase-like"/>
    <property type="match status" value="1"/>
</dbReference>
<dbReference type="InterPro" id="IPR015868">
    <property type="entry name" value="Glutaminase"/>
</dbReference>
<dbReference type="Gene3D" id="3.30.750.24">
    <property type="entry name" value="STAS domain"/>
    <property type="match status" value="1"/>
</dbReference>
<dbReference type="PROSITE" id="PS50801">
    <property type="entry name" value="STAS"/>
    <property type="match status" value="1"/>
</dbReference>
<evidence type="ECO:0000256" key="1">
    <source>
        <dbReference type="ARBA" id="ARBA00011076"/>
    </source>
</evidence>
<accession>A0A5J6Z954</accession>
<feature type="binding site" evidence="7">
    <location>
        <position position="274"/>
    </location>
    <ligand>
        <name>substrate</name>
    </ligand>
</feature>
<protein>
    <recommendedName>
        <fullName evidence="6 7">Glutaminase</fullName>
        <ecNumber evidence="3 7">3.5.1.2</ecNumber>
    </recommendedName>
</protein>
<evidence type="ECO:0000313" key="9">
    <source>
        <dbReference type="EMBL" id="QFQ02213.1"/>
    </source>
</evidence>
<reference evidence="10" key="1">
    <citation type="submission" date="2019-10" db="EMBL/GenBank/DDBJ databases">
        <title>Complete genome sequence of Corynebacterium urogenitalis DSM 108747, isolated from the genital tract of a cow.</title>
        <authorList>
            <person name="Ruckert C."/>
            <person name="Ballas P."/>
            <person name="Wagener K."/>
            <person name="Drillich M."/>
            <person name="Kaempfer P."/>
            <person name="Busse H.-J."/>
            <person name="Ehling-Schulz M."/>
        </authorList>
    </citation>
    <scope>NUCLEOTIDE SEQUENCE [LARGE SCALE GENOMIC DNA]</scope>
    <source>
        <strain evidence="10">LMM 1652</strain>
    </source>
</reference>
<comment type="catalytic activity">
    <reaction evidence="5 7">
        <text>L-glutamine + H2O = L-glutamate + NH4(+)</text>
        <dbReference type="Rhea" id="RHEA:15889"/>
        <dbReference type="ChEBI" id="CHEBI:15377"/>
        <dbReference type="ChEBI" id="CHEBI:28938"/>
        <dbReference type="ChEBI" id="CHEBI:29985"/>
        <dbReference type="ChEBI" id="CHEBI:58359"/>
        <dbReference type="EC" id="3.5.1.2"/>
    </reaction>
</comment>
<dbReference type="EMBL" id="CP045032">
    <property type="protein sequence ID" value="QFQ02213.1"/>
    <property type="molecule type" value="Genomic_DNA"/>
</dbReference>
<dbReference type="KEGG" id="cuo:CUROG_04170"/>
<feature type="binding site" evidence="7">
    <location>
        <position position="173"/>
    </location>
    <ligand>
        <name>substrate</name>
    </ligand>
</feature>
<dbReference type="Proteomes" id="UP000326711">
    <property type="component" value="Chromosome"/>
</dbReference>
<feature type="binding site" evidence="7">
    <location>
        <position position="77"/>
    </location>
    <ligand>
        <name>substrate</name>
    </ligand>
</feature>
<dbReference type="NCBIfam" id="NF002134">
    <property type="entry name" value="PRK00971.1-4"/>
    <property type="match status" value="1"/>
</dbReference>
<organism evidence="9 10">
    <name type="scientific">Corynebacterium urogenitale</name>
    <dbReference type="NCBI Taxonomy" id="2487892"/>
    <lineage>
        <taxon>Bacteria</taxon>
        <taxon>Bacillati</taxon>
        <taxon>Actinomycetota</taxon>
        <taxon>Actinomycetes</taxon>
        <taxon>Mycobacteriales</taxon>
        <taxon>Corynebacteriaceae</taxon>
        <taxon>Corynebacterium</taxon>
    </lineage>
</organism>
<dbReference type="FunFam" id="3.40.710.10:FF:000005">
    <property type="entry name" value="Glutaminase"/>
    <property type="match status" value="1"/>
</dbReference>
<evidence type="ECO:0000259" key="8">
    <source>
        <dbReference type="PROSITE" id="PS50801"/>
    </source>
</evidence>
<dbReference type="EC" id="3.5.1.2" evidence="3 7"/>
<evidence type="ECO:0000313" key="10">
    <source>
        <dbReference type="Proteomes" id="UP000326711"/>
    </source>
</evidence>
<proteinExistence type="inferred from homology"/>
<evidence type="ECO:0000256" key="7">
    <source>
        <dbReference type="HAMAP-Rule" id="MF_00313"/>
    </source>
</evidence>
<gene>
    <name evidence="7 9" type="primary">glsA</name>
    <name evidence="9" type="ORF">CUROG_04170</name>
</gene>
<dbReference type="Pfam" id="PF01740">
    <property type="entry name" value="STAS"/>
    <property type="match status" value="1"/>
</dbReference>
<keyword evidence="7" id="KW-0007">Acetylation</keyword>
<evidence type="ECO:0000256" key="5">
    <source>
        <dbReference type="ARBA" id="ARBA00049534"/>
    </source>
</evidence>
<dbReference type="GO" id="GO:0004359">
    <property type="term" value="F:glutaminase activity"/>
    <property type="evidence" value="ECO:0007669"/>
    <property type="project" value="UniProtKB-UniRule"/>
</dbReference>
<dbReference type="PANTHER" id="PTHR12544:SF29">
    <property type="entry name" value="GLUTAMINASE"/>
    <property type="match status" value="1"/>
</dbReference>
<dbReference type="InterPro" id="IPR002645">
    <property type="entry name" value="STAS_dom"/>
</dbReference>
<evidence type="ECO:0000256" key="2">
    <source>
        <dbReference type="ARBA" id="ARBA00011881"/>
    </source>
</evidence>
<name>A0A5J6Z954_9CORY</name>
<dbReference type="PANTHER" id="PTHR12544">
    <property type="entry name" value="GLUTAMINASE"/>
    <property type="match status" value="1"/>
</dbReference>
<dbReference type="InterPro" id="IPR012338">
    <property type="entry name" value="Beta-lactam/transpept-like"/>
</dbReference>
<dbReference type="SUPFAM" id="SSF52091">
    <property type="entry name" value="SpoIIaa-like"/>
    <property type="match status" value="1"/>
</dbReference>
<comment type="similarity">
    <text evidence="1 7">Belongs to the glutaminase family.</text>
</comment>
<keyword evidence="10" id="KW-1185">Reference proteome</keyword>
<evidence type="ECO:0000256" key="4">
    <source>
        <dbReference type="ARBA" id="ARBA00022801"/>
    </source>
</evidence>
<dbReference type="Gene3D" id="3.40.710.10">
    <property type="entry name" value="DD-peptidase/beta-lactamase superfamily"/>
    <property type="match status" value="1"/>
</dbReference>
<dbReference type="GO" id="GO:0006537">
    <property type="term" value="P:glutamate biosynthetic process"/>
    <property type="evidence" value="ECO:0007669"/>
    <property type="project" value="TreeGrafter"/>
</dbReference>
<dbReference type="GO" id="GO:0006543">
    <property type="term" value="P:L-glutamine catabolic process"/>
    <property type="evidence" value="ECO:0007669"/>
    <property type="project" value="TreeGrafter"/>
</dbReference>
<dbReference type="InterPro" id="IPR036513">
    <property type="entry name" value="STAS_dom_sf"/>
</dbReference>
<feature type="binding site" evidence="7">
    <location>
        <position position="180"/>
    </location>
    <ligand>
        <name>substrate</name>
    </ligand>
</feature>